<feature type="compositionally biased region" description="Basic and acidic residues" evidence="2">
    <location>
        <begin position="1"/>
        <end position="10"/>
    </location>
</feature>
<dbReference type="RefSeq" id="WP_322777288.1">
    <property type="nucleotide sequence ID" value="NZ_JARJFB010000127.1"/>
</dbReference>
<feature type="coiled-coil region" evidence="1">
    <location>
        <begin position="196"/>
        <end position="226"/>
    </location>
</feature>
<dbReference type="InterPro" id="IPR051082">
    <property type="entry name" value="Pentapeptide-BTB/POZ_domain"/>
</dbReference>
<proteinExistence type="predicted"/>
<organism evidence="3 4">
    <name type="scientific">Candidatus Megaera venefica</name>
    <dbReference type="NCBI Taxonomy" id="2055910"/>
    <lineage>
        <taxon>Bacteria</taxon>
        <taxon>Pseudomonadati</taxon>
        <taxon>Pseudomonadota</taxon>
        <taxon>Alphaproteobacteria</taxon>
        <taxon>Rickettsiales</taxon>
        <taxon>Rickettsiaceae</taxon>
        <taxon>Candidatus Megaera</taxon>
    </lineage>
</organism>
<evidence type="ECO:0000313" key="4">
    <source>
        <dbReference type="Proteomes" id="UP001291687"/>
    </source>
</evidence>
<dbReference type="Proteomes" id="UP001291687">
    <property type="component" value="Unassembled WGS sequence"/>
</dbReference>
<dbReference type="EMBL" id="JARJFB010000127">
    <property type="protein sequence ID" value="MEA0971387.1"/>
    <property type="molecule type" value="Genomic_DNA"/>
</dbReference>
<dbReference type="SUPFAM" id="SSF141571">
    <property type="entry name" value="Pentapeptide repeat-like"/>
    <property type="match status" value="4"/>
</dbReference>
<keyword evidence="4" id="KW-1185">Reference proteome</keyword>
<protein>
    <submittedName>
        <fullName evidence="3">Pentapeptide repeat-containing protein</fullName>
    </submittedName>
</protein>
<dbReference type="PANTHER" id="PTHR14136">
    <property type="entry name" value="BTB_POZ DOMAIN-CONTAINING PROTEIN KCTD9"/>
    <property type="match status" value="1"/>
</dbReference>
<evidence type="ECO:0000256" key="1">
    <source>
        <dbReference type="SAM" id="Coils"/>
    </source>
</evidence>
<dbReference type="Pfam" id="PF00805">
    <property type="entry name" value="Pentapeptide"/>
    <property type="match status" value="3"/>
</dbReference>
<dbReference type="Gene3D" id="2.160.20.80">
    <property type="entry name" value="E3 ubiquitin-protein ligase SopA"/>
    <property type="match status" value="3"/>
</dbReference>
<name>A0ABU5NDX9_9RICK</name>
<evidence type="ECO:0000256" key="2">
    <source>
        <dbReference type="SAM" id="MobiDB-lite"/>
    </source>
</evidence>
<gene>
    <name evidence="3" type="ORF">Megvenef_01364</name>
</gene>
<sequence>MSKSESEKTLHVNTDGSPKKKRSSNRVLKITSLTVDNTDVKAHKEAFKFILEKVRQEDIISYALWLSSRKKGERSFNNFLTKRNSTNNNSKIIIVADFSNLIIGNIKSRELLDLKGANFIGSIFHNTSFIGCDLRNARFCGVHLEKVLFKESSISFIDFSRADLSSCSFDNSYCTAPWSGTEGAKFSSTVSCIRIYADIKNEIAKKNEQQRLLDNKRMQLEEIRKRTPFVTRACVALGLYEAAGEYIRVRNEYRKMKEGVFLSDRIIHGSFGNIFKAEAFIFDPVFLPGEGYSNNKIRKKYITLTRDHLVEYLTRIKRTKTLSLNDFAKELYVSLIPKAVKYDNEIRIIADLSSKINMFGNNEWNRLDLSELDFINADLSGVNFSGSNLKRSNFKGANITNASFESALVNEGVFIDTVAVNSNFYNADITDSKVEKSDFSGAVFNWSKCSGASFSDVKMDLLQANNSVWKLVKLERVSLNYSDFTCADFRGAEFSRVQARNSLFNDSLLNNMRFDSCSFGESLFNRVSAIHTIWNNCFANEIEARRSDFTGSKFAEGSRFEKSDFSYSIFDGVKAPRGHFAGAILNHIKAGYTKFADGCFEGASFKFADLNSCIMSQSNGQKADFIGAKLFNVTMTGANLKGSTFVGAEVKDSDFSKVNFEDSNWRDLHIKDSIINNINNHRICINDNTEFINCVYKMLDGQFYHYDEDNFMDIMFIEQVEANLKRIANAETIRKLGFLSYALKLFSKGYNISNKEVKKLHTYKLHNKNELKKYLKKLLLEENHGQDARLFRIKIFHNESIM</sequence>
<reference evidence="3 4" key="1">
    <citation type="submission" date="2023-03" db="EMBL/GenBank/DDBJ databases">
        <title>Host association and intracellularity evolved multiple times independently in the Rickettsiales.</title>
        <authorList>
            <person name="Castelli M."/>
            <person name="Nardi T."/>
            <person name="Gammuto L."/>
            <person name="Bellinzona G."/>
            <person name="Sabaneyeva E."/>
            <person name="Potekhin A."/>
            <person name="Serra V."/>
            <person name="Petroni G."/>
            <person name="Sassera D."/>
        </authorList>
    </citation>
    <scope>NUCLEOTIDE SEQUENCE [LARGE SCALE GENOMIC DNA]</scope>
    <source>
        <strain evidence="3 4">Sr 2-6</strain>
    </source>
</reference>
<keyword evidence="1" id="KW-0175">Coiled coil</keyword>
<dbReference type="Pfam" id="PF13599">
    <property type="entry name" value="Pentapeptide_4"/>
    <property type="match status" value="1"/>
</dbReference>
<comment type="caution">
    <text evidence="3">The sequence shown here is derived from an EMBL/GenBank/DDBJ whole genome shotgun (WGS) entry which is preliminary data.</text>
</comment>
<feature type="region of interest" description="Disordered" evidence="2">
    <location>
        <begin position="1"/>
        <end position="24"/>
    </location>
</feature>
<dbReference type="PANTHER" id="PTHR14136:SF17">
    <property type="entry name" value="BTB_POZ DOMAIN-CONTAINING PROTEIN KCTD9"/>
    <property type="match status" value="1"/>
</dbReference>
<accession>A0ABU5NDX9</accession>
<evidence type="ECO:0000313" key="3">
    <source>
        <dbReference type="EMBL" id="MEA0971387.1"/>
    </source>
</evidence>
<dbReference type="InterPro" id="IPR001646">
    <property type="entry name" value="5peptide_repeat"/>
</dbReference>